<evidence type="ECO:0000313" key="4">
    <source>
        <dbReference type="EMBL" id="OAH11918.1"/>
    </source>
</evidence>
<dbReference type="GO" id="GO:0005886">
    <property type="term" value="C:plasma membrane"/>
    <property type="evidence" value="ECO:0007669"/>
    <property type="project" value="TreeGrafter"/>
</dbReference>
<feature type="domain" description="Penicillin binding protein A dimerisation" evidence="3">
    <location>
        <begin position="90"/>
        <end position="166"/>
    </location>
</feature>
<comment type="caution">
    <text evidence="4">The sequence shown here is derived from an EMBL/GenBank/DDBJ whole genome shotgun (WGS) entry which is preliminary data.</text>
</comment>
<dbReference type="AlphaFoldDB" id="A0A177HNZ1"/>
<feature type="domain" description="Penicillin-binding protein transpeptidase" evidence="2">
    <location>
        <begin position="191"/>
        <end position="516"/>
    </location>
</feature>
<dbReference type="SUPFAM" id="SSF56601">
    <property type="entry name" value="beta-lactamase/transpeptidase-like"/>
    <property type="match status" value="1"/>
</dbReference>
<dbReference type="PANTHER" id="PTHR30627:SF24">
    <property type="entry name" value="PENICILLIN-BINDING PROTEIN 4B"/>
    <property type="match status" value="1"/>
</dbReference>
<organism evidence="4 5">
    <name type="scientific">Streptomyces jeddahensis</name>
    <dbReference type="NCBI Taxonomy" id="1716141"/>
    <lineage>
        <taxon>Bacteria</taxon>
        <taxon>Bacillati</taxon>
        <taxon>Actinomycetota</taxon>
        <taxon>Actinomycetes</taxon>
        <taxon>Kitasatosporales</taxon>
        <taxon>Streptomycetaceae</taxon>
        <taxon>Streptomyces</taxon>
    </lineage>
</organism>
<feature type="transmembrane region" description="Helical" evidence="1">
    <location>
        <begin position="45"/>
        <end position="65"/>
    </location>
</feature>
<dbReference type="Pfam" id="PF00905">
    <property type="entry name" value="Transpeptidase"/>
    <property type="match status" value="1"/>
</dbReference>
<dbReference type="PATRIC" id="fig|1716141.3.peg.4980"/>
<evidence type="ECO:0000256" key="1">
    <source>
        <dbReference type="SAM" id="Phobius"/>
    </source>
</evidence>
<protein>
    <submittedName>
        <fullName evidence="4">Penicillin-binding protein A</fullName>
    </submittedName>
</protein>
<dbReference type="InterPro" id="IPR054120">
    <property type="entry name" value="PBPA_dimer"/>
</dbReference>
<sequence>MPRVSRPCTPYEEFLRNRAERHETGTIASTPFVLQSGMNKTIRRASVFSLLLVLALLVRATWVQFYEGQALADNKNNRRIAIEKYAYPLGDIIVAGDAITGSKRTTGSDLAYERTYKDGKLYAAVTGYSSQVYGATQLEGIYQDLLDGTDNRLKNPVDTVTGKRADPGDVVTTIDPDVQKAAYDALGGKKGAAVAIDPSTGKILGLVSTPSYDPSEISGTTDSAAWQALTTDSDKPMTNRALRQPLPPGSTFKLVVAAAALEDGLYSSVDTKTDSPDPYTLPGTTTVLSNENAAAPCENATIRTALQYSCNNVFAKMAVDLGQDKVKAMAEKFGFNDSELDVPVRAYESVYPSDMDQAQTGLSGIGQFDVTATPLQMAMVSAAIANGGELVSPHMVAQITDGDGNVLADYDDTTDTKRIVSSSTAEQLQSAMVTVVQDGTGTNAQLAGATVGGKTGTAQHGENNSKTPYAWFTSYAKDDSSGKEVAVAVVVEQSDAARSEVSGNGLAAPIAKAMMQAALRS</sequence>
<dbReference type="GO" id="GO:0071972">
    <property type="term" value="F:peptidoglycan L,D-transpeptidase activity"/>
    <property type="evidence" value="ECO:0007669"/>
    <property type="project" value="TreeGrafter"/>
</dbReference>
<keyword evidence="5" id="KW-1185">Reference proteome</keyword>
<dbReference type="Pfam" id="PF21922">
    <property type="entry name" value="PBP_dimer_2"/>
    <property type="match status" value="1"/>
</dbReference>
<accession>A0A177HNZ1</accession>
<dbReference type="GO" id="GO:0008658">
    <property type="term" value="F:penicillin binding"/>
    <property type="evidence" value="ECO:0007669"/>
    <property type="project" value="InterPro"/>
</dbReference>
<reference evidence="4 5" key="1">
    <citation type="submission" date="2015-12" db="EMBL/GenBank/DDBJ databases">
        <title>Genome sequence of Streptomyces sp. G25.</title>
        <authorList>
            <person name="Poehlein A."/>
            <person name="Roettig A."/>
            <person name="Hiessl S."/>
            <person name="Hauschild P."/>
            <person name="Schauer J."/>
            <person name="Madkour M.H."/>
            <person name="Al-Ansari A.M."/>
            <person name="Almakishah N.H."/>
            <person name="Steinbuechel A."/>
            <person name="Daniel R."/>
        </authorList>
    </citation>
    <scope>NUCLEOTIDE SEQUENCE [LARGE SCALE GENOMIC DNA]</scope>
    <source>
        <strain evidence="5">G25(2015)</strain>
    </source>
</reference>
<keyword evidence="1" id="KW-1133">Transmembrane helix</keyword>
<dbReference type="PANTHER" id="PTHR30627">
    <property type="entry name" value="PEPTIDOGLYCAN D,D-TRANSPEPTIDASE"/>
    <property type="match status" value="1"/>
</dbReference>
<dbReference type="Proteomes" id="UP000077381">
    <property type="component" value="Unassembled WGS sequence"/>
</dbReference>
<evidence type="ECO:0000259" key="3">
    <source>
        <dbReference type="Pfam" id="PF21922"/>
    </source>
</evidence>
<dbReference type="Gene3D" id="3.90.1310.10">
    <property type="entry name" value="Penicillin-binding protein 2a (Domain 2)"/>
    <property type="match status" value="1"/>
</dbReference>
<name>A0A177HNZ1_9ACTN</name>
<proteinExistence type="predicted"/>
<dbReference type="STRING" id="1716141.STSP_47380"/>
<dbReference type="InterPro" id="IPR050515">
    <property type="entry name" value="Beta-lactam/transpept"/>
</dbReference>
<dbReference type="Gene3D" id="3.40.710.10">
    <property type="entry name" value="DD-peptidase/beta-lactamase superfamily"/>
    <property type="match status" value="1"/>
</dbReference>
<keyword evidence="1" id="KW-0472">Membrane</keyword>
<dbReference type="InterPro" id="IPR001460">
    <property type="entry name" value="PCN-bd_Tpept"/>
</dbReference>
<keyword evidence="1" id="KW-0812">Transmembrane</keyword>
<evidence type="ECO:0000259" key="2">
    <source>
        <dbReference type="Pfam" id="PF00905"/>
    </source>
</evidence>
<evidence type="ECO:0000313" key="5">
    <source>
        <dbReference type="Proteomes" id="UP000077381"/>
    </source>
</evidence>
<dbReference type="GO" id="GO:0071555">
    <property type="term" value="P:cell wall organization"/>
    <property type="evidence" value="ECO:0007669"/>
    <property type="project" value="TreeGrafter"/>
</dbReference>
<dbReference type="InterPro" id="IPR012338">
    <property type="entry name" value="Beta-lactam/transpept-like"/>
</dbReference>
<gene>
    <name evidence="4" type="primary">pbpA_4</name>
    <name evidence="4" type="ORF">STSP_47380</name>
</gene>
<dbReference type="EMBL" id="LOHS01000098">
    <property type="protein sequence ID" value="OAH11918.1"/>
    <property type="molecule type" value="Genomic_DNA"/>
</dbReference>